<evidence type="ECO:0000256" key="1">
    <source>
        <dbReference type="SAM" id="SignalP"/>
    </source>
</evidence>
<accession>A0A6S6TIT6</accession>
<evidence type="ECO:0000313" key="2">
    <source>
        <dbReference type="EMBL" id="CAA6816358.1"/>
    </source>
</evidence>
<gene>
    <name evidence="2" type="ORF">HELGO_WM1207</name>
</gene>
<dbReference type="AlphaFoldDB" id="A0A6S6TIT6"/>
<name>A0A6S6TIT6_9BACT</name>
<keyword evidence="1" id="KW-0732">Signal</keyword>
<protein>
    <recommendedName>
        <fullName evidence="3">Lipoprotein</fullName>
    </recommendedName>
</protein>
<evidence type="ECO:0008006" key="3">
    <source>
        <dbReference type="Google" id="ProtNLM"/>
    </source>
</evidence>
<dbReference type="PROSITE" id="PS51257">
    <property type="entry name" value="PROKAR_LIPOPROTEIN"/>
    <property type="match status" value="1"/>
</dbReference>
<reference evidence="2" key="1">
    <citation type="submission" date="2020-01" db="EMBL/GenBank/DDBJ databases">
        <authorList>
            <person name="Meier V. D."/>
            <person name="Meier V D."/>
        </authorList>
    </citation>
    <scope>NUCLEOTIDE SEQUENCE</scope>
    <source>
        <strain evidence="2">HLG_WM_MAG_06</strain>
    </source>
</reference>
<sequence>MKKHIIYTLILVLSLVACSSTSPKTPISAVENNNTMIIDLDKESKSNTDLRGKDTLIIDTPIYVGDNDEVSFIGDIIEKNSPIQVKIGDNDEVSFTGKSYKINTMELRNGDIIKMTGKSGNIFVEMEVVQ</sequence>
<feature type="chain" id="PRO_5027955503" description="Lipoprotein" evidence="1">
    <location>
        <begin position="20"/>
        <end position="130"/>
    </location>
</feature>
<proteinExistence type="predicted"/>
<organism evidence="2">
    <name type="scientific">uncultured Sulfurovum sp</name>
    <dbReference type="NCBI Taxonomy" id="269237"/>
    <lineage>
        <taxon>Bacteria</taxon>
        <taxon>Pseudomonadati</taxon>
        <taxon>Campylobacterota</taxon>
        <taxon>Epsilonproteobacteria</taxon>
        <taxon>Campylobacterales</taxon>
        <taxon>Sulfurovaceae</taxon>
        <taxon>Sulfurovum</taxon>
        <taxon>environmental samples</taxon>
    </lineage>
</organism>
<dbReference type="EMBL" id="CACVAP010000086">
    <property type="protein sequence ID" value="CAA6816358.1"/>
    <property type="molecule type" value="Genomic_DNA"/>
</dbReference>
<feature type="signal peptide" evidence="1">
    <location>
        <begin position="1"/>
        <end position="19"/>
    </location>
</feature>